<protein>
    <submittedName>
        <fullName evidence="2">Uncharacterized protein</fullName>
    </submittedName>
</protein>
<sequence length="136" mass="15215">MATRRSTLVPDCCCYAGYSTTPHAYCHEKNTEQGCLKLTRRRMEGNGYKINRNFGKLCALRLARNSLSTEEQGQMRLCMHQLDTQLHGKAAPHSPSSTPNKQTYPTQVSQREAGHNMTESTSSLKKEPKIPSTCPV</sequence>
<dbReference type="EMBL" id="BGPR01080381">
    <property type="protein sequence ID" value="GBL78512.1"/>
    <property type="molecule type" value="Genomic_DNA"/>
</dbReference>
<organism evidence="2 3">
    <name type="scientific">Araneus ventricosus</name>
    <name type="common">Orbweaver spider</name>
    <name type="synonym">Epeira ventricosa</name>
    <dbReference type="NCBI Taxonomy" id="182803"/>
    <lineage>
        <taxon>Eukaryota</taxon>
        <taxon>Metazoa</taxon>
        <taxon>Ecdysozoa</taxon>
        <taxon>Arthropoda</taxon>
        <taxon>Chelicerata</taxon>
        <taxon>Arachnida</taxon>
        <taxon>Araneae</taxon>
        <taxon>Araneomorphae</taxon>
        <taxon>Entelegynae</taxon>
        <taxon>Araneoidea</taxon>
        <taxon>Araneidae</taxon>
        <taxon>Araneus</taxon>
    </lineage>
</organism>
<name>A0A4Y2AFA0_ARAVE</name>
<gene>
    <name evidence="2" type="ORF">AVEN_116514_1</name>
</gene>
<dbReference type="Proteomes" id="UP000499080">
    <property type="component" value="Unassembled WGS sequence"/>
</dbReference>
<dbReference type="AlphaFoldDB" id="A0A4Y2AFA0"/>
<evidence type="ECO:0000313" key="3">
    <source>
        <dbReference type="Proteomes" id="UP000499080"/>
    </source>
</evidence>
<accession>A0A4Y2AFA0</accession>
<proteinExistence type="predicted"/>
<feature type="compositionally biased region" description="Polar residues" evidence="1">
    <location>
        <begin position="94"/>
        <end position="110"/>
    </location>
</feature>
<reference evidence="2 3" key="1">
    <citation type="journal article" date="2019" name="Sci. Rep.">
        <title>Orb-weaving spider Araneus ventricosus genome elucidates the spidroin gene catalogue.</title>
        <authorList>
            <person name="Kono N."/>
            <person name="Nakamura H."/>
            <person name="Ohtoshi R."/>
            <person name="Moran D.A.P."/>
            <person name="Shinohara A."/>
            <person name="Yoshida Y."/>
            <person name="Fujiwara M."/>
            <person name="Mori M."/>
            <person name="Tomita M."/>
            <person name="Arakawa K."/>
        </authorList>
    </citation>
    <scope>NUCLEOTIDE SEQUENCE [LARGE SCALE GENOMIC DNA]</scope>
</reference>
<comment type="caution">
    <text evidence="2">The sequence shown here is derived from an EMBL/GenBank/DDBJ whole genome shotgun (WGS) entry which is preliminary data.</text>
</comment>
<evidence type="ECO:0000313" key="2">
    <source>
        <dbReference type="EMBL" id="GBL78512.1"/>
    </source>
</evidence>
<evidence type="ECO:0000256" key="1">
    <source>
        <dbReference type="SAM" id="MobiDB-lite"/>
    </source>
</evidence>
<keyword evidence="3" id="KW-1185">Reference proteome</keyword>
<feature type="region of interest" description="Disordered" evidence="1">
    <location>
        <begin position="83"/>
        <end position="136"/>
    </location>
</feature>